<protein>
    <submittedName>
        <fullName evidence="2">MarR family transcriptional regulator</fullName>
    </submittedName>
</protein>
<evidence type="ECO:0000259" key="1">
    <source>
        <dbReference type="PROSITE" id="PS50995"/>
    </source>
</evidence>
<dbReference type="SMART" id="SM00347">
    <property type="entry name" value="HTH_MARR"/>
    <property type="match status" value="1"/>
</dbReference>
<dbReference type="InterPro" id="IPR036388">
    <property type="entry name" value="WH-like_DNA-bd_sf"/>
</dbReference>
<dbReference type="PANTHER" id="PTHR33164:SF43">
    <property type="entry name" value="HTH-TYPE TRANSCRIPTIONAL REPRESSOR YETL"/>
    <property type="match status" value="1"/>
</dbReference>
<dbReference type="SUPFAM" id="SSF46785">
    <property type="entry name" value="Winged helix' DNA-binding domain"/>
    <property type="match status" value="1"/>
</dbReference>
<dbReference type="Gene3D" id="1.10.10.10">
    <property type="entry name" value="Winged helix-like DNA-binding domain superfamily/Winged helix DNA-binding domain"/>
    <property type="match status" value="1"/>
</dbReference>
<organism evidence="2 3">
    <name type="scientific">Belnapia arida</name>
    <dbReference type="NCBI Taxonomy" id="2804533"/>
    <lineage>
        <taxon>Bacteria</taxon>
        <taxon>Pseudomonadati</taxon>
        <taxon>Pseudomonadota</taxon>
        <taxon>Alphaproteobacteria</taxon>
        <taxon>Acetobacterales</taxon>
        <taxon>Roseomonadaceae</taxon>
        <taxon>Belnapia</taxon>
    </lineage>
</organism>
<dbReference type="RefSeq" id="WP_202834344.1">
    <property type="nucleotide sequence ID" value="NZ_JAETWB010000021.1"/>
</dbReference>
<gene>
    <name evidence="2" type="ORF">JMJ56_24255</name>
</gene>
<dbReference type="Pfam" id="PF12802">
    <property type="entry name" value="MarR_2"/>
    <property type="match status" value="1"/>
</dbReference>
<dbReference type="Proteomes" id="UP000660885">
    <property type="component" value="Unassembled WGS sequence"/>
</dbReference>
<dbReference type="InterPro" id="IPR000835">
    <property type="entry name" value="HTH_MarR-typ"/>
</dbReference>
<dbReference type="PROSITE" id="PS50995">
    <property type="entry name" value="HTH_MARR_2"/>
    <property type="match status" value="1"/>
</dbReference>
<reference evidence="2 3" key="1">
    <citation type="submission" date="2021-01" db="EMBL/GenBank/DDBJ databases">
        <title>Belnapia mucosa sp. nov. and Belnapia arida sp. nov., isolated from the Tabernas Desert (Almeria, Spain).</title>
        <authorList>
            <person name="Molina-Menor E."/>
            <person name="Vidal-Verdu A."/>
            <person name="Calonge A."/>
            <person name="Satari L."/>
            <person name="Pereto J."/>
            <person name="Porcar M."/>
        </authorList>
    </citation>
    <scope>NUCLEOTIDE SEQUENCE [LARGE SCALE GENOMIC DNA]</scope>
    <source>
        <strain evidence="2 3">T18</strain>
    </source>
</reference>
<proteinExistence type="predicted"/>
<accession>A0ABS1U9B8</accession>
<dbReference type="PANTHER" id="PTHR33164">
    <property type="entry name" value="TRANSCRIPTIONAL REGULATOR, MARR FAMILY"/>
    <property type="match status" value="1"/>
</dbReference>
<dbReference type="InterPro" id="IPR036390">
    <property type="entry name" value="WH_DNA-bd_sf"/>
</dbReference>
<name>A0ABS1U9B8_9PROT</name>
<comment type="caution">
    <text evidence="2">The sequence shown here is derived from an EMBL/GenBank/DDBJ whole genome shotgun (WGS) entry which is preliminary data.</text>
</comment>
<dbReference type="EMBL" id="JAETWB010000021">
    <property type="protein sequence ID" value="MBL6081120.1"/>
    <property type="molecule type" value="Genomic_DNA"/>
</dbReference>
<keyword evidence="3" id="KW-1185">Reference proteome</keyword>
<dbReference type="InterPro" id="IPR039422">
    <property type="entry name" value="MarR/SlyA-like"/>
</dbReference>
<evidence type="ECO:0000313" key="2">
    <source>
        <dbReference type="EMBL" id="MBL6081120.1"/>
    </source>
</evidence>
<evidence type="ECO:0000313" key="3">
    <source>
        <dbReference type="Proteomes" id="UP000660885"/>
    </source>
</evidence>
<sequence>MSNDPDRLLQILRETCLSEVRSDQPDLTLRQIGIALMVYQTDELQTIRGLAKHLNISKSVVTRALDRLEELELAYRTIDGRDRRSVLVQRTTGGAAMVKRLGATMSAAADKPEQAPANGPVLA</sequence>
<feature type="domain" description="HTH marR-type" evidence="1">
    <location>
        <begin position="1"/>
        <end position="123"/>
    </location>
</feature>